<sequence>MVLLKVSPWKGVIQFRKRGKLGPKYIGPFRVISRVGKVAYRLDLPAELIQIRNTFHVSQLRKCLVDDPASVPLEDIQVDDSLNYIERPVVILDRKTKTLRNIVVQLVKV</sequence>
<dbReference type="AlphaFoldDB" id="A0AAU9MJ00"/>
<dbReference type="InterPro" id="IPR056924">
    <property type="entry name" value="SH3_Tf2-1"/>
</dbReference>
<evidence type="ECO:0000313" key="2">
    <source>
        <dbReference type="EMBL" id="CAH1425486.1"/>
    </source>
</evidence>
<dbReference type="PANTHER" id="PTHR46148">
    <property type="entry name" value="CHROMO DOMAIN-CONTAINING PROTEIN"/>
    <property type="match status" value="1"/>
</dbReference>
<name>A0AAU9MJ00_9ASTR</name>
<dbReference type="Proteomes" id="UP001157418">
    <property type="component" value="Unassembled WGS sequence"/>
</dbReference>
<dbReference type="Pfam" id="PF24626">
    <property type="entry name" value="SH3_Tf2-1"/>
    <property type="match status" value="1"/>
</dbReference>
<feature type="domain" description="Tf2-1-like SH3-like" evidence="1">
    <location>
        <begin position="1"/>
        <end position="63"/>
    </location>
</feature>
<evidence type="ECO:0000313" key="3">
    <source>
        <dbReference type="Proteomes" id="UP001157418"/>
    </source>
</evidence>
<comment type="caution">
    <text evidence="2">The sequence shown here is derived from an EMBL/GenBank/DDBJ whole genome shotgun (WGS) entry which is preliminary data.</text>
</comment>
<proteinExistence type="predicted"/>
<organism evidence="2 3">
    <name type="scientific">Lactuca virosa</name>
    <dbReference type="NCBI Taxonomy" id="75947"/>
    <lineage>
        <taxon>Eukaryota</taxon>
        <taxon>Viridiplantae</taxon>
        <taxon>Streptophyta</taxon>
        <taxon>Embryophyta</taxon>
        <taxon>Tracheophyta</taxon>
        <taxon>Spermatophyta</taxon>
        <taxon>Magnoliopsida</taxon>
        <taxon>eudicotyledons</taxon>
        <taxon>Gunneridae</taxon>
        <taxon>Pentapetalae</taxon>
        <taxon>asterids</taxon>
        <taxon>campanulids</taxon>
        <taxon>Asterales</taxon>
        <taxon>Asteraceae</taxon>
        <taxon>Cichorioideae</taxon>
        <taxon>Cichorieae</taxon>
        <taxon>Lactucinae</taxon>
        <taxon>Lactuca</taxon>
    </lineage>
</organism>
<accession>A0AAU9MJ00</accession>
<reference evidence="2 3" key="1">
    <citation type="submission" date="2022-01" db="EMBL/GenBank/DDBJ databases">
        <authorList>
            <person name="Xiong W."/>
            <person name="Schranz E."/>
        </authorList>
    </citation>
    <scope>NUCLEOTIDE SEQUENCE [LARGE SCALE GENOMIC DNA]</scope>
</reference>
<protein>
    <recommendedName>
        <fullName evidence="1">Tf2-1-like SH3-like domain-containing protein</fullName>
    </recommendedName>
</protein>
<gene>
    <name evidence="2" type="ORF">LVIROSA_LOCUS12625</name>
</gene>
<keyword evidence="3" id="KW-1185">Reference proteome</keyword>
<dbReference type="EMBL" id="CAKMRJ010002223">
    <property type="protein sequence ID" value="CAH1425486.1"/>
    <property type="molecule type" value="Genomic_DNA"/>
</dbReference>
<evidence type="ECO:0000259" key="1">
    <source>
        <dbReference type="Pfam" id="PF24626"/>
    </source>
</evidence>
<dbReference type="PANTHER" id="PTHR46148:SF57">
    <property type="entry name" value="OS12G0499874 PROTEIN"/>
    <property type="match status" value="1"/>
</dbReference>